<dbReference type="AlphaFoldDB" id="A0A6J3M9R1"/>
<sequence length="194" mass="21759">MVLLHVFPELKVTCLPRRWAPTESELKPERTMTPNNPMGVLSQKSYNVQNDTVQPNPHQLPSSCKPNEGKYAGCSTTNSRLPQWLMSRFTCMLCQPSFVAFSQATTIIPLVVLQVVNCVSPLHVSFWLYERLACVFLSAPSDIFPSAGEAALTTRMHVARSALPTHVQRLMLCASTHVLEQRSRPERLPLLMTI</sequence>
<proteinExistence type="predicted"/>
<evidence type="ECO:0000313" key="2">
    <source>
        <dbReference type="RefSeq" id="XP_033461822.1"/>
    </source>
</evidence>
<protein>
    <submittedName>
        <fullName evidence="2">Uncharacterized protein</fullName>
    </submittedName>
</protein>
<keyword evidence="1" id="KW-1185">Reference proteome</keyword>
<reference evidence="2" key="2">
    <citation type="submission" date="2020-04" db="EMBL/GenBank/DDBJ databases">
        <authorList>
            <consortium name="NCBI Genome Project"/>
        </authorList>
    </citation>
    <scope>NUCLEOTIDE SEQUENCE</scope>
    <source>
        <strain evidence="2">CBS 342.82</strain>
    </source>
</reference>
<gene>
    <name evidence="2" type="ORF">K489DRAFT_141264</name>
</gene>
<dbReference type="Proteomes" id="UP000504637">
    <property type="component" value="Unplaced"/>
</dbReference>
<reference evidence="2" key="3">
    <citation type="submission" date="2025-08" db="UniProtKB">
        <authorList>
            <consortium name="RefSeq"/>
        </authorList>
    </citation>
    <scope>IDENTIFICATION</scope>
    <source>
        <strain evidence="2">CBS 342.82</strain>
    </source>
</reference>
<reference evidence="2" key="1">
    <citation type="submission" date="2020-01" db="EMBL/GenBank/DDBJ databases">
        <authorList>
            <consortium name="DOE Joint Genome Institute"/>
            <person name="Haridas S."/>
            <person name="Albert R."/>
            <person name="Binder M."/>
            <person name="Bloem J."/>
            <person name="Labutti K."/>
            <person name="Salamov A."/>
            <person name="Andreopoulos B."/>
            <person name="Baker S.E."/>
            <person name="Barry K."/>
            <person name="Bills G."/>
            <person name="Bluhm B.H."/>
            <person name="Cannon C."/>
            <person name="Castanera R."/>
            <person name="Culley D.E."/>
            <person name="Daum C."/>
            <person name="Ezra D."/>
            <person name="Gonzalez J.B."/>
            <person name="Henrissat B."/>
            <person name="Kuo A."/>
            <person name="Liang C."/>
            <person name="Lipzen A."/>
            <person name="Lutzoni F."/>
            <person name="Magnuson J."/>
            <person name="Mondo S."/>
            <person name="Nolan M."/>
            <person name="Ohm R."/>
            <person name="Pangilinan J."/>
            <person name="Park H.-J."/>
            <person name="Ramirez L."/>
            <person name="Alfaro M."/>
            <person name="Sun H."/>
            <person name="Tritt A."/>
            <person name="Yoshinaga Y."/>
            <person name="Zwiers L.-H."/>
            <person name="Turgeon B.G."/>
            <person name="Goodwin S.B."/>
            <person name="Spatafora J.W."/>
            <person name="Crous P.W."/>
            <person name="Grigoriev I.V."/>
        </authorList>
    </citation>
    <scope>NUCLEOTIDE SEQUENCE</scope>
    <source>
        <strain evidence="2">CBS 342.82</strain>
    </source>
</reference>
<organism evidence="2">
    <name type="scientific">Dissoconium aciculare CBS 342.82</name>
    <dbReference type="NCBI Taxonomy" id="1314786"/>
    <lineage>
        <taxon>Eukaryota</taxon>
        <taxon>Fungi</taxon>
        <taxon>Dikarya</taxon>
        <taxon>Ascomycota</taxon>
        <taxon>Pezizomycotina</taxon>
        <taxon>Dothideomycetes</taxon>
        <taxon>Dothideomycetidae</taxon>
        <taxon>Mycosphaerellales</taxon>
        <taxon>Dissoconiaceae</taxon>
        <taxon>Dissoconium</taxon>
    </lineage>
</organism>
<accession>A0A6J3M9R1</accession>
<name>A0A6J3M9R1_9PEZI</name>
<dbReference type="GeneID" id="54356938"/>
<evidence type="ECO:0000313" key="1">
    <source>
        <dbReference type="Proteomes" id="UP000504637"/>
    </source>
</evidence>
<dbReference type="RefSeq" id="XP_033461822.1">
    <property type="nucleotide sequence ID" value="XM_033599139.1"/>
</dbReference>